<dbReference type="STRING" id="400772.RR49_01174"/>
<comment type="caution">
    <text evidence="1">The sequence shown here is derived from an EMBL/GenBank/DDBJ whole genome shotgun (WGS) entry which is preliminary data.</text>
</comment>
<dbReference type="PATRIC" id="fig|400772.4.peg.1197"/>
<dbReference type="AlphaFoldDB" id="A0A0F0LUT6"/>
<keyword evidence="2" id="KW-1185">Reference proteome</keyword>
<gene>
    <name evidence="1" type="ORF">RR49_01174</name>
</gene>
<accession>A0A0F0LUT6</accession>
<name>A0A0F0LUT6_9MICO</name>
<protein>
    <submittedName>
        <fullName evidence="1">Uncharacterized protein</fullName>
    </submittedName>
</protein>
<evidence type="ECO:0000313" key="1">
    <source>
        <dbReference type="EMBL" id="KJL37062.1"/>
    </source>
</evidence>
<dbReference type="Proteomes" id="UP000033451">
    <property type="component" value="Unassembled WGS sequence"/>
</dbReference>
<proteinExistence type="predicted"/>
<dbReference type="EMBL" id="JYIY01000069">
    <property type="protein sequence ID" value="KJL37062.1"/>
    <property type="molecule type" value="Genomic_DNA"/>
</dbReference>
<organism evidence="1 2">
    <name type="scientific">Microbacterium ginsengisoli</name>
    <dbReference type="NCBI Taxonomy" id="400772"/>
    <lineage>
        <taxon>Bacteria</taxon>
        <taxon>Bacillati</taxon>
        <taxon>Actinomycetota</taxon>
        <taxon>Actinomycetes</taxon>
        <taxon>Micrococcales</taxon>
        <taxon>Microbacteriaceae</taxon>
        <taxon>Microbacterium</taxon>
    </lineage>
</organism>
<evidence type="ECO:0000313" key="2">
    <source>
        <dbReference type="Proteomes" id="UP000033451"/>
    </source>
</evidence>
<sequence length="126" mass="13850">MPADREALARLLHDAVTAKARAERANVDQWEDLAAYFRANFLRMADAVITAGWAPAPSLFELAPPVEDQALRERIKLAIQTAQDDEGHLLYSIPPGVAGMYADAVMRVFTGRPYPYATDSSEHPPA</sequence>
<reference evidence="1 2" key="1">
    <citation type="submission" date="2015-02" db="EMBL/GenBank/DDBJ databases">
        <title>Draft genome sequences of ten Microbacterium spp. with emphasis on heavy metal contaminated environments.</title>
        <authorList>
            <person name="Corretto E."/>
        </authorList>
    </citation>
    <scope>NUCLEOTIDE SEQUENCE [LARGE SCALE GENOMIC DNA]</scope>
    <source>
        <strain evidence="1 2">DSM 18659</strain>
    </source>
</reference>